<evidence type="ECO:0000313" key="1">
    <source>
        <dbReference type="EMBL" id="WWQ63937.1"/>
    </source>
</evidence>
<keyword evidence="2" id="KW-1185">Reference proteome</keyword>
<organism evidence="1 2">
    <name type="scientific">Streptomyces citrinus</name>
    <dbReference type="NCBI Taxonomy" id="3118173"/>
    <lineage>
        <taxon>Bacteria</taxon>
        <taxon>Bacillati</taxon>
        <taxon>Actinomycetota</taxon>
        <taxon>Actinomycetes</taxon>
        <taxon>Kitasatosporales</taxon>
        <taxon>Streptomycetaceae</taxon>
        <taxon>Streptomyces</taxon>
    </lineage>
</organism>
<evidence type="ECO:0000313" key="2">
    <source>
        <dbReference type="Proteomes" id="UP001432251"/>
    </source>
</evidence>
<dbReference type="EMBL" id="CP146022">
    <property type="protein sequence ID" value="WWQ63937.1"/>
    <property type="molecule type" value="Genomic_DNA"/>
</dbReference>
<proteinExistence type="predicted"/>
<name>A0ACD5A9V1_9ACTN</name>
<reference evidence="1" key="1">
    <citation type="journal article" date="2025" name="Int. J. Syst. Evol. Microbiol.">
        <title>Streptomyces citrinus sp. nov., with yellow diffusible pigment.</title>
        <authorList>
            <person name="He Y."/>
            <person name="Yang E."/>
            <person name="Xu J."/>
            <person name="Sun Y."/>
            <person name="Sun L."/>
        </authorList>
    </citation>
    <scope>NUCLEOTIDE SEQUENCE</scope>
    <source>
        <strain evidence="1">Q6</strain>
    </source>
</reference>
<dbReference type="Proteomes" id="UP001432251">
    <property type="component" value="Chromosome"/>
</dbReference>
<gene>
    <name evidence="1" type="ORF">V2W30_11670</name>
</gene>
<accession>A0ACD5A9V1</accession>
<protein>
    <submittedName>
        <fullName evidence="1">Tetratricopeptide repeat protein</fullName>
    </submittedName>
</protein>
<sequence>MMDDQVTLKAAELMRDGPGVLVLYGEPGIGKFQAARAVAARVLAGHHENGRAGQDGQLLELRMNSWEAGGARYNLLELLRELDAQPSRPWDLSDAELRELYRLATEHVPVVLLLDEIDRWHGSGTDYLLPAGRASLVIASCAAELSRRELAESGLDPAQVHQARVTGPGADWSRGEFAKVARPGPVVPQRPERMDELVELCHDRPLAVKLAAGLYAHHETWTARQVVDLARLSPSEDVTDITQQLLDRVYDRLPGDERHLFDLLALSTRATVAGASGVTAQSLRERPGEPPRLSVDEGLRSLARRGLLEPLDTDSYRLSPSVQRFVLDRRKQHEPADPAEQNLAEAFRRFMATIPELPRMPLENGSIEQLLARADRLGPLDARETCALAADLCDHLVQQRASLVLAMLHYVVQQFARDVRRLLELPVHGALGVLDRKSGHLSHARHRLLWVRERYAELGYTLLEARTLRQIGVACYHAGELRTAACYLRRADDLAVAHGHERERPWVLRVLGAVYNDMGRLDEAKRVLGESVDLHERAGNALGAAWARAFLATSLLLSHRTDEAHVELAQARGVFDRELPKIHFAHAWADLVEGREMWQSGSHDQAVELLRESRNRSMELNEPLGEGWAALELGRRERERGRLLDARTVLHGAQGNFRGMDNRLGLAWVAYELALLPTDMTSCQTLLEKAAAEFDMCGEARGLTLARRQLERLVRGERLDPDDDGTPFPDPGPTAGCYLTVRRVPPVVHQGTTVRVGVYLDLAVQEALRASRHGVCRVVAVAPRATVEPTARLLDPHDRHWPVRLEFTVRRAEPGPQELRFLVLNEAAGTLLQDIEARLDMH</sequence>